<evidence type="ECO:0000259" key="14">
    <source>
        <dbReference type="Pfam" id="PF00117"/>
    </source>
</evidence>
<evidence type="ECO:0000256" key="9">
    <source>
        <dbReference type="ARBA" id="ARBA00023239"/>
    </source>
</evidence>
<keyword evidence="6 12" id="KW-0378">Hydrolase</keyword>
<dbReference type="GO" id="GO:0000105">
    <property type="term" value="P:L-histidine biosynthetic process"/>
    <property type="evidence" value="ECO:0007669"/>
    <property type="project" value="UniProtKB-UniRule"/>
</dbReference>
<dbReference type="NCBIfam" id="TIGR01855">
    <property type="entry name" value="IMP_synth_hisH"/>
    <property type="match status" value="1"/>
</dbReference>
<evidence type="ECO:0000313" key="15">
    <source>
        <dbReference type="EMBL" id="MCJ8015115.1"/>
    </source>
</evidence>
<feature type="active site" evidence="12 13">
    <location>
        <position position="185"/>
    </location>
</feature>
<feature type="active site" evidence="12 13">
    <location>
        <position position="183"/>
    </location>
</feature>
<evidence type="ECO:0000256" key="12">
    <source>
        <dbReference type="HAMAP-Rule" id="MF_00278"/>
    </source>
</evidence>
<evidence type="ECO:0000256" key="11">
    <source>
        <dbReference type="ARBA" id="ARBA00049534"/>
    </source>
</evidence>
<dbReference type="RefSeq" id="WP_244730984.1">
    <property type="nucleotide sequence ID" value="NZ_JALIRP010000019.1"/>
</dbReference>
<feature type="domain" description="Glutamine amidotransferase" evidence="14">
    <location>
        <begin position="5"/>
        <end position="198"/>
    </location>
</feature>
<dbReference type="HAMAP" id="MF_00278">
    <property type="entry name" value="HisH"/>
    <property type="match status" value="1"/>
</dbReference>
<dbReference type="Proteomes" id="UP001139347">
    <property type="component" value="Unassembled WGS sequence"/>
</dbReference>
<comment type="catalytic activity">
    <reaction evidence="10 12">
        <text>5-[(5-phospho-1-deoxy-D-ribulos-1-ylimino)methylamino]-1-(5-phospho-beta-D-ribosyl)imidazole-4-carboxamide + L-glutamine = D-erythro-1-(imidazol-4-yl)glycerol 3-phosphate + 5-amino-1-(5-phospho-beta-D-ribosyl)imidazole-4-carboxamide + L-glutamate + H(+)</text>
        <dbReference type="Rhea" id="RHEA:24793"/>
        <dbReference type="ChEBI" id="CHEBI:15378"/>
        <dbReference type="ChEBI" id="CHEBI:29985"/>
        <dbReference type="ChEBI" id="CHEBI:58278"/>
        <dbReference type="ChEBI" id="CHEBI:58359"/>
        <dbReference type="ChEBI" id="CHEBI:58475"/>
        <dbReference type="ChEBI" id="CHEBI:58525"/>
        <dbReference type="EC" id="4.3.2.10"/>
    </reaction>
</comment>
<evidence type="ECO:0000256" key="1">
    <source>
        <dbReference type="ARBA" id="ARBA00004496"/>
    </source>
</evidence>
<dbReference type="FunFam" id="3.40.50.880:FF:000009">
    <property type="entry name" value="Imidazole glycerol phosphate synthase subunit HisH"/>
    <property type="match status" value="1"/>
</dbReference>
<dbReference type="GO" id="GO:0005737">
    <property type="term" value="C:cytoplasm"/>
    <property type="evidence" value="ECO:0007669"/>
    <property type="project" value="UniProtKB-SubCell"/>
</dbReference>
<dbReference type="InterPro" id="IPR029062">
    <property type="entry name" value="Class_I_gatase-like"/>
</dbReference>
<dbReference type="SUPFAM" id="SSF52317">
    <property type="entry name" value="Class I glutamine amidotransferase-like"/>
    <property type="match status" value="1"/>
</dbReference>
<dbReference type="GO" id="GO:0004359">
    <property type="term" value="F:glutaminase activity"/>
    <property type="evidence" value="ECO:0007669"/>
    <property type="project" value="UniProtKB-EC"/>
</dbReference>
<comment type="subcellular location">
    <subcellularLocation>
        <location evidence="1 12">Cytoplasm</location>
    </subcellularLocation>
</comment>
<evidence type="ECO:0000256" key="5">
    <source>
        <dbReference type="ARBA" id="ARBA00022605"/>
    </source>
</evidence>
<evidence type="ECO:0000256" key="13">
    <source>
        <dbReference type="PIRSR" id="PIRSR000495-1"/>
    </source>
</evidence>
<evidence type="ECO:0000256" key="3">
    <source>
        <dbReference type="ARBA" id="ARBA00011152"/>
    </source>
</evidence>
<dbReference type="CDD" id="cd01748">
    <property type="entry name" value="GATase1_IGP_Synthase"/>
    <property type="match status" value="1"/>
</dbReference>
<comment type="subunit">
    <text evidence="3 12">Heterodimer of HisH and HisF.</text>
</comment>
<organism evidence="15 16">
    <name type="scientific">Paenibacillus mangrovi</name>
    <dbReference type="NCBI Taxonomy" id="2931978"/>
    <lineage>
        <taxon>Bacteria</taxon>
        <taxon>Bacillati</taxon>
        <taxon>Bacillota</taxon>
        <taxon>Bacilli</taxon>
        <taxon>Bacillales</taxon>
        <taxon>Paenibacillaceae</taxon>
        <taxon>Paenibacillus</taxon>
    </lineage>
</organism>
<accession>A0A9X1WWE3</accession>
<keyword evidence="5 12" id="KW-0028">Amino-acid biosynthesis</keyword>
<evidence type="ECO:0000313" key="16">
    <source>
        <dbReference type="Proteomes" id="UP001139347"/>
    </source>
</evidence>
<dbReference type="GO" id="GO:0000107">
    <property type="term" value="F:imidazoleglycerol-phosphate synthase activity"/>
    <property type="evidence" value="ECO:0007669"/>
    <property type="project" value="UniProtKB-UniRule"/>
</dbReference>
<gene>
    <name evidence="12 15" type="primary">hisH</name>
    <name evidence="15" type="ORF">MUG84_25925</name>
</gene>
<dbReference type="PIRSF" id="PIRSF000495">
    <property type="entry name" value="Amidotransf_hisH"/>
    <property type="match status" value="1"/>
</dbReference>
<proteinExistence type="inferred from homology"/>
<dbReference type="InterPro" id="IPR017926">
    <property type="entry name" value="GATASE"/>
</dbReference>
<comment type="pathway">
    <text evidence="2 12">Amino-acid biosynthesis; L-histidine biosynthesis; L-histidine from 5-phospho-alpha-D-ribose 1-diphosphate: step 5/9.</text>
</comment>
<comment type="function">
    <text evidence="12">IGPS catalyzes the conversion of PRFAR and glutamine to IGP, AICAR and glutamate. The HisH subunit catalyzes the hydrolysis of glutamine to glutamate and ammonia as part of the synthesis of IGP and AICAR. The resulting ammonia molecule is channeled to the active site of HisF.</text>
</comment>
<evidence type="ECO:0000256" key="10">
    <source>
        <dbReference type="ARBA" id="ARBA00047838"/>
    </source>
</evidence>
<dbReference type="EMBL" id="JALIRP010000019">
    <property type="protein sequence ID" value="MCJ8015115.1"/>
    <property type="molecule type" value="Genomic_DNA"/>
</dbReference>
<evidence type="ECO:0000256" key="4">
    <source>
        <dbReference type="ARBA" id="ARBA00022490"/>
    </source>
</evidence>
<dbReference type="PANTHER" id="PTHR42701">
    <property type="entry name" value="IMIDAZOLE GLYCEROL PHOSPHATE SYNTHASE SUBUNIT HISH"/>
    <property type="match status" value="1"/>
</dbReference>
<feature type="active site" description="Nucleophile" evidence="12 13">
    <location>
        <position position="80"/>
    </location>
</feature>
<dbReference type="PROSITE" id="PS51273">
    <property type="entry name" value="GATASE_TYPE_1"/>
    <property type="match status" value="1"/>
</dbReference>
<evidence type="ECO:0000256" key="8">
    <source>
        <dbReference type="ARBA" id="ARBA00023102"/>
    </source>
</evidence>
<keyword evidence="4 12" id="KW-0963">Cytoplasm</keyword>
<keyword evidence="7 12" id="KW-0315">Glutamine amidotransferase</keyword>
<reference evidence="15" key="1">
    <citation type="submission" date="2022-04" db="EMBL/GenBank/DDBJ databases">
        <title>Paenibacillus mangrovi sp. nov., a novel endophytic bacterium isolated from bark of Kandelia candel.</title>
        <authorList>
            <person name="Tuo L."/>
        </authorList>
    </citation>
    <scope>NUCLEOTIDE SEQUENCE</scope>
    <source>
        <strain evidence="15">KQZ6P-2</strain>
    </source>
</reference>
<dbReference type="PROSITE" id="PS51274">
    <property type="entry name" value="GATASE_COBBQ"/>
    <property type="match status" value="1"/>
</dbReference>
<comment type="caution">
    <text evidence="15">The sequence shown here is derived from an EMBL/GenBank/DDBJ whole genome shotgun (WGS) entry which is preliminary data.</text>
</comment>
<dbReference type="Gene3D" id="3.40.50.880">
    <property type="match status" value="1"/>
</dbReference>
<dbReference type="EC" id="4.3.2.10" evidence="12"/>
<sequence length="209" mass="22394">MAIAIVDYGMGNLHSVSKAVERLGAEALVTGDRTEIMNAEGIILPGVGAFGDAMEHLRASGLGEVMKEAAAAGKPLLGICLGMQLLFGSSEEYGQHDGLGILPGRVIRFTDGDYKVPHMGWNRLGFLQKDNPLLAGLAEGHVYFVHSYHVLPEVKSDLIAVTDYGRPVTAIVGRGSVYGMQFHPEKSGELGMQLLGQFLKLCGTKKDKQ</sequence>
<dbReference type="GO" id="GO:0016829">
    <property type="term" value="F:lyase activity"/>
    <property type="evidence" value="ECO:0007669"/>
    <property type="project" value="UniProtKB-KW"/>
</dbReference>
<evidence type="ECO:0000256" key="7">
    <source>
        <dbReference type="ARBA" id="ARBA00022962"/>
    </source>
</evidence>
<dbReference type="InterPro" id="IPR010139">
    <property type="entry name" value="Imidazole-glycPsynth_HisH"/>
</dbReference>
<keyword evidence="8 12" id="KW-0368">Histidine biosynthesis</keyword>
<name>A0A9X1WWE3_9BACL</name>
<dbReference type="PANTHER" id="PTHR42701:SF1">
    <property type="entry name" value="IMIDAZOLE GLYCEROL PHOSPHATE SYNTHASE SUBUNIT HISH"/>
    <property type="match status" value="1"/>
</dbReference>
<evidence type="ECO:0000256" key="6">
    <source>
        <dbReference type="ARBA" id="ARBA00022801"/>
    </source>
</evidence>
<comment type="catalytic activity">
    <reaction evidence="11 12">
        <text>L-glutamine + H2O = L-glutamate + NH4(+)</text>
        <dbReference type="Rhea" id="RHEA:15889"/>
        <dbReference type="ChEBI" id="CHEBI:15377"/>
        <dbReference type="ChEBI" id="CHEBI:28938"/>
        <dbReference type="ChEBI" id="CHEBI:29985"/>
        <dbReference type="ChEBI" id="CHEBI:58359"/>
        <dbReference type="EC" id="3.5.1.2"/>
    </reaction>
</comment>
<keyword evidence="9 12" id="KW-0456">Lyase</keyword>
<dbReference type="EC" id="3.5.1.2" evidence="12"/>
<protein>
    <recommendedName>
        <fullName evidence="12">Imidazole glycerol phosphate synthase subunit HisH</fullName>
        <ecNumber evidence="12">4.3.2.10</ecNumber>
    </recommendedName>
    <alternativeName>
        <fullName evidence="12">IGP synthase glutaminase subunit</fullName>
        <ecNumber evidence="12">3.5.1.2</ecNumber>
    </alternativeName>
    <alternativeName>
        <fullName evidence="12">IGP synthase subunit HisH</fullName>
    </alternativeName>
    <alternativeName>
        <fullName evidence="12">ImGP synthase subunit HisH</fullName>
        <shortName evidence="12">IGPS subunit HisH</shortName>
    </alternativeName>
</protein>
<dbReference type="AlphaFoldDB" id="A0A9X1WWE3"/>
<keyword evidence="16" id="KW-1185">Reference proteome</keyword>
<dbReference type="Pfam" id="PF00117">
    <property type="entry name" value="GATase"/>
    <property type="match status" value="1"/>
</dbReference>
<evidence type="ECO:0000256" key="2">
    <source>
        <dbReference type="ARBA" id="ARBA00005091"/>
    </source>
</evidence>